<organism evidence="2 3">
    <name type="scientific">Panicum virgatum</name>
    <name type="common">Blackwell switchgrass</name>
    <dbReference type="NCBI Taxonomy" id="38727"/>
    <lineage>
        <taxon>Eukaryota</taxon>
        <taxon>Viridiplantae</taxon>
        <taxon>Streptophyta</taxon>
        <taxon>Embryophyta</taxon>
        <taxon>Tracheophyta</taxon>
        <taxon>Spermatophyta</taxon>
        <taxon>Magnoliopsida</taxon>
        <taxon>Liliopsida</taxon>
        <taxon>Poales</taxon>
        <taxon>Poaceae</taxon>
        <taxon>PACMAD clade</taxon>
        <taxon>Panicoideae</taxon>
        <taxon>Panicodae</taxon>
        <taxon>Paniceae</taxon>
        <taxon>Panicinae</taxon>
        <taxon>Panicum</taxon>
        <taxon>Panicum sect. Hiantes</taxon>
    </lineage>
</organism>
<keyword evidence="3" id="KW-1185">Reference proteome</keyword>
<gene>
    <name evidence="2" type="ORF">PVAP13_6KG140100</name>
</gene>
<evidence type="ECO:0000313" key="3">
    <source>
        <dbReference type="Proteomes" id="UP000823388"/>
    </source>
</evidence>
<accession>A0A8T0RES7</accession>
<keyword evidence="1" id="KW-0812">Transmembrane</keyword>
<evidence type="ECO:0000313" key="2">
    <source>
        <dbReference type="EMBL" id="KAG2583333.1"/>
    </source>
</evidence>
<feature type="transmembrane region" description="Helical" evidence="1">
    <location>
        <begin position="151"/>
        <end position="168"/>
    </location>
</feature>
<feature type="transmembrane region" description="Helical" evidence="1">
    <location>
        <begin position="12"/>
        <end position="33"/>
    </location>
</feature>
<sequence length="227" mass="24878">MALLSDAAAFYTWAATAWAFTASAGVAIARCWARGRDLRVEDVFTGFRAPLVLVAALLSQASLRLYTVRVSIPEVPAAACGLARLGSAPPSPFRSHFDSPLSDLWWVLCGDAGSFPVAIPAPARRPGSRRRRRGCRALPERGGVRLAGRRLHVLLCLVALLIIRAYAARRRRPPPRPRVVAGRWAGGCSVSVTELVLFLFSVWTCVYTFPLMVRNYMAAVLRQHRAL</sequence>
<dbReference type="EMBL" id="CM029047">
    <property type="protein sequence ID" value="KAG2583333.1"/>
    <property type="molecule type" value="Genomic_DNA"/>
</dbReference>
<keyword evidence="1" id="KW-0472">Membrane</keyword>
<name>A0A8T0RES7_PANVG</name>
<protein>
    <submittedName>
        <fullName evidence="2">Uncharacterized protein</fullName>
    </submittedName>
</protein>
<comment type="caution">
    <text evidence="2">The sequence shown here is derived from an EMBL/GenBank/DDBJ whole genome shotgun (WGS) entry which is preliminary data.</text>
</comment>
<reference evidence="2" key="1">
    <citation type="submission" date="2020-05" db="EMBL/GenBank/DDBJ databases">
        <title>WGS assembly of Panicum virgatum.</title>
        <authorList>
            <person name="Lovell J.T."/>
            <person name="Jenkins J."/>
            <person name="Shu S."/>
            <person name="Juenger T.E."/>
            <person name="Schmutz J."/>
        </authorList>
    </citation>
    <scope>NUCLEOTIDE SEQUENCE</scope>
    <source>
        <strain evidence="2">AP13</strain>
    </source>
</reference>
<feature type="transmembrane region" description="Helical" evidence="1">
    <location>
        <begin position="195"/>
        <end position="213"/>
    </location>
</feature>
<proteinExistence type="predicted"/>
<keyword evidence="1" id="KW-1133">Transmembrane helix</keyword>
<dbReference type="AlphaFoldDB" id="A0A8T0RES7"/>
<evidence type="ECO:0000256" key="1">
    <source>
        <dbReference type="SAM" id="Phobius"/>
    </source>
</evidence>
<dbReference type="Proteomes" id="UP000823388">
    <property type="component" value="Chromosome 6K"/>
</dbReference>